<accession>A0A3A8JB68</accession>
<dbReference type="Pfam" id="PF15780">
    <property type="entry name" value="ASH"/>
    <property type="match status" value="1"/>
</dbReference>
<dbReference type="EMBL" id="RAVZ01000014">
    <property type="protein sequence ID" value="RKG93097.1"/>
    <property type="molecule type" value="Genomic_DNA"/>
</dbReference>
<dbReference type="Gene3D" id="2.60.40.10">
    <property type="entry name" value="Immunoglobulins"/>
    <property type="match status" value="3"/>
</dbReference>
<dbReference type="InterPro" id="IPR013783">
    <property type="entry name" value="Ig-like_fold"/>
</dbReference>
<dbReference type="OrthoDB" id="5377085at2"/>
<protein>
    <submittedName>
        <fullName evidence="4">Choice-of-anchor D domain-containing protein</fullName>
    </submittedName>
</protein>
<sequence>MVKGWRGRFVLLASLMAGTLACHEEDQTRGVQATAVLDMEALDFGEVPVGEWREREVRIRNVGYVPFSALEALGLGNNPSYQVELTEGGGRVPPGESHVVKVRFHPLAEGAVEETLRVTTDANVGSLNQLPVRGMGTPTPIGVNPPVLDYETLEVDSDRVLEVTVTNPVDLPLTLKVAGDQADPFTPDTITVPPNSTQVIRTKYLPRALGQMGARLEVVSCETCTPSVVDLKGNSVASAFAFDPAPVPFDEIPVHERTESFTRARNITWRPVTISTLATSDTAFSPLSKPEGSTVQPGEVVEMRMQFAARFSGPNVGNLTVAYASDKARESRVMLDARGGRPTLAVAPVALDFGELPVGGKVEQVIRITNAGSNGPLTFTGVRAEGDAVQFAVATPTRGTQNYPWKAGTWPALEANGLQIAPGDDALELKVYFEPKTEGPFTATLYVQSNDLFTPERAITLTGRARASGPCVYELLPQPSLEFANVAPGRGAVLGFYFRNPGRAECAIKNVHLSNDGGGVFTMPGGPITGGVVLYDTAFSSMISFRAPTTGGEFNGELQLTVNNPAFPTVTLPIHAVSQASCLVATPSFVDFGPIRYDCAAKPRKTFISNRCSEPLTVADAVIGNGTSNQFSLMTPVTAPVTLGPGQGFEMEVNYARNVLGQHFSPMYLRADTEPNGFLVPLLAETNHEGIQVDRFTQGTDSQLDVLFVVSNTTTMDTYQQRLKSAIPGWLERAKELNVDVRVGVTSTGLVQRTGLCGGGANGGEAGRLFPVDGSRARVVSGTSANAATTIQSNLGVGLCHNLVQGLETMRQGLSAPLSEQADDIRTAQPNDGNLGFTRAAARMAVVVLADEDDHSGFEPDSYIQFLQTLKGTGMSQRSNLHALVPTSTACTTAGPNADRFAAVARGTGGSVGSICEGDYRGFLDPIIQQAGEPQADFTLTAQPDGTGELSVRVNGRVIPSNQWLYDTGRNAIIFNEGSVPTPGQSVEIRYRSICAPTP</sequence>
<organism evidence="4 5">
    <name type="scientific">Corallococcus terminator</name>
    <dbReference type="NCBI Taxonomy" id="2316733"/>
    <lineage>
        <taxon>Bacteria</taxon>
        <taxon>Pseudomonadati</taxon>
        <taxon>Myxococcota</taxon>
        <taxon>Myxococcia</taxon>
        <taxon>Myxococcales</taxon>
        <taxon>Cystobacterineae</taxon>
        <taxon>Myxococcaceae</taxon>
        <taxon>Corallococcus</taxon>
    </lineage>
</organism>
<evidence type="ECO:0000313" key="5">
    <source>
        <dbReference type="Proteomes" id="UP000268094"/>
    </source>
</evidence>
<evidence type="ECO:0000256" key="2">
    <source>
        <dbReference type="ARBA" id="ARBA00022490"/>
    </source>
</evidence>
<evidence type="ECO:0000313" key="4">
    <source>
        <dbReference type="EMBL" id="RKG93097.1"/>
    </source>
</evidence>
<dbReference type="InterPro" id="IPR031549">
    <property type="entry name" value="ASH"/>
</dbReference>
<evidence type="ECO:0000256" key="1">
    <source>
        <dbReference type="ARBA" id="ARBA00004496"/>
    </source>
</evidence>
<keyword evidence="2" id="KW-0963">Cytoplasm</keyword>
<gene>
    <name evidence="4" type="ORF">D7V88_03935</name>
</gene>
<dbReference type="RefSeq" id="WP_120539243.1">
    <property type="nucleotide sequence ID" value="NZ_RAVZ01000014.1"/>
</dbReference>
<dbReference type="GO" id="GO:0005737">
    <property type="term" value="C:cytoplasm"/>
    <property type="evidence" value="ECO:0007669"/>
    <property type="project" value="UniProtKB-SubCell"/>
</dbReference>
<comment type="subcellular location">
    <subcellularLocation>
        <location evidence="1">Cytoplasm</location>
    </subcellularLocation>
</comment>
<feature type="domain" description="Abnormal spindle-like microcephaly-associated protein ASH" evidence="3">
    <location>
        <begin position="41"/>
        <end position="123"/>
    </location>
</feature>
<dbReference type="PROSITE" id="PS51257">
    <property type="entry name" value="PROKAR_LIPOPROTEIN"/>
    <property type="match status" value="1"/>
</dbReference>
<comment type="caution">
    <text evidence="4">The sequence shown here is derived from an EMBL/GenBank/DDBJ whole genome shotgun (WGS) entry which is preliminary data.</text>
</comment>
<dbReference type="NCBIfam" id="NF012200">
    <property type="entry name" value="choice_anch_D"/>
    <property type="match status" value="2"/>
</dbReference>
<dbReference type="PANTHER" id="PTHR37833">
    <property type="entry name" value="LIPOPROTEIN-RELATED"/>
    <property type="match status" value="1"/>
</dbReference>
<dbReference type="Proteomes" id="UP000268094">
    <property type="component" value="Unassembled WGS sequence"/>
</dbReference>
<dbReference type="AlphaFoldDB" id="A0A3A8JB68"/>
<reference evidence="5" key="1">
    <citation type="submission" date="2018-09" db="EMBL/GenBank/DDBJ databases">
        <authorList>
            <person name="Livingstone P.G."/>
            <person name="Whitworth D.E."/>
        </authorList>
    </citation>
    <scope>NUCLEOTIDE SEQUENCE [LARGE SCALE GENOMIC DNA]</scope>
    <source>
        <strain evidence="5">CA054A</strain>
    </source>
</reference>
<dbReference type="SUPFAM" id="SSF49503">
    <property type="entry name" value="Cupredoxins"/>
    <property type="match status" value="1"/>
</dbReference>
<evidence type="ECO:0000259" key="3">
    <source>
        <dbReference type="Pfam" id="PF15780"/>
    </source>
</evidence>
<dbReference type="InterPro" id="IPR008972">
    <property type="entry name" value="Cupredoxin"/>
</dbReference>
<name>A0A3A8JB68_9BACT</name>
<keyword evidence="5" id="KW-1185">Reference proteome</keyword>
<proteinExistence type="predicted"/>
<dbReference type="PANTHER" id="PTHR37833:SF1">
    <property type="entry name" value="SIGNAL PEPTIDE PROTEIN"/>
    <property type="match status" value="1"/>
</dbReference>